<name>A0ABP6FUP0_9ACTN</name>
<dbReference type="EMBL" id="BAAATE010000047">
    <property type="protein sequence ID" value="GAA2697444.1"/>
    <property type="molecule type" value="Genomic_DNA"/>
</dbReference>
<gene>
    <name evidence="2" type="ORF">GCM10010412_092320</name>
</gene>
<protein>
    <recommendedName>
        <fullName evidence="4">Transposase</fullName>
    </recommendedName>
</protein>
<comment type="caution">
    <text evidence="2">The sequence shown here is derived from an EMBL/GenBank/DDBJ whole genome shotgun (WGS) entry which is preliminary data.</text>
</comment>
<feature type="region of interest" description="Disordered" evidence="1">
    <location>
        <begin position="67"/>
        <end position="207"/>
    </location>
</feature>
<evidence type="ECO:0000256" key="1">
    <source>
        <dbReference type="SAM" id="MobiDB-lite"/>
    </source>
</evidence>
<proteinExistence type="predicted"/>
<evidence type="ECO:0000313" key="3">
    <source>
        <dbReference type="Proteomes" id="UP001501666"/>
    </source>
</evidence>
<dbReference type="Proteomes" id="UP001501666">
    <property type="component" value="Unassembled WGS sequence"/>
</dbReference>
<accession>A0ABP6FUP0</accession>
<evidence type="ECO:0000313" key="2">
    <source>
        <dbReference type="EMBL" id="GAA2697444.1"/>
    </source>
</evidence>
<feature type="compositionally biased region" description="Polar residues" evidence="1">
    <location>
        <begin position="190"/>
        <end position="199"/>
    </location>
</feature>
<keyword evidence="3" id="KW-1185">Reference proteome</keyword>
<evidence type="ECO:0008006" key="4">
    <source>
        <dbReference type="Google" id="ProtNLM"/>
    </source>
</evidence>
<feature type="compositionally biased region" description="Polar residues" evidence="1">
    <location>
        <begin position="169"/>
        <end position="183"/>
    </location>
</feature>
<feature type="compositionally biased region" description="Basic and acidic residues" evidence="1">
    <location>
        <begin position="117"/>
        <end position="138"/>
    </location>
</feature>
<reference evidence="3" key="1">
    <citation type="journal article" date="2019" name="Int. J. Syst. Evol. Microbiol.">
        <title>The Global Catalogue of Microorganisms (GCM) 10K type strain sequencing project: providing services to taxonomists for standard genome sequencing and annotation.</title>
        <authorList>
            <consortium name="The Broad Institute Genomics Platform"/>
            <consortium name="The Broad Institute Genome Sequencing Center for Infectious Disease"/>
            <person name="Wu L."/>
            <person name="Ma J."/>
        </authorList>
    </citation>
    <scope>NUCLEOTIDE SEQUENCE [LARGE SCALE GENOMIC DNA]</scope>
    <source>
        <strain evidence="3">JCM 6835</strain>
    </source>
</reference>
<organism evidence="2 3">
    <name type="scientific">Nonomuraea recticatena</name>
    <dbReference type="NCBI Taxonomy" id="46178"/>
    <lineage>
        <taxon>Bacteria</taxon>
        <taxon>Bacillati</taxon>
        <taxon>Actinomycetota</taxon>
        <taxon>Actinomycetes</taxon>
        <taxon>Streptosporangiales</taxon>
        <taxon>Streptosporangiaceae</taxon>
        <taxon>Nonomuraea</taxon>
    </lineage>
</organism>
<sequence>MTGRCGSVYRIDPRIVDSSCNALEQTTAGLLVPHVAIEVEPGLTVTPPADGVPRRVAGRRRRLLGRTRPDAVAADKAYSSRGNRADLRRRGIKAVIPEKRDQAANRKKKGSAGGRPVSHDADLYKERPRLDPTDRAGGEVDEPLLVPLAESDTPETDPPGRSRPALPQPTRTAAVSMPITTTGIGRCSAGRSTSTTEPCNHSGELPI</sequence>